<dbReference type="Pfam" id="PF00117">
    <property type="entry name" value="GATase"/>
    <property type="match status" value="1"/>
</dbReference>
<dbReference type="CDD" id="cd01741">
    <property type="entry name" value="GATase1_1"/>
    <property type="match status" value="1"/>
</dbReference>
<protein>
    <submittedName>
        <fullName evidence="2">GMP synthase</fullName>
    </submittedName>
</protein>
<dbReference type="InterPro" id="IPR044992">
    <property type="entry name" value="ChyE-like"/>
</dbReference>
<keyword evidence="3" id="KW-1185">Reference proteome</keyword>
<dbReference type="GO" id="GO:0005829">
    <property type="term" value="C:cytosol"/>
    <property type="evidence" value="ECO:0007669"/>
    <property type="project" value="TreeGrafter"/>
</dbReference>
<dbReference type="OrthoDB" id="9813383at2"/>
<accession>A0A085WL00</accession>
<feature type="domain" description="Glutamine amidotransferase" evidence="1">
    <location>
        <begin position="26"/>
        <end position="174"/>
    </location>
</feature>
<dbReference type="SUPFAM" id="SSF52317">
    <property type="entry name" value="Class I glutamine amidotransferase-like"/>
    <property type="match status" value="1"/>
</dbReference>
<dbReference type="Gene3D" id="3.40.50.880">
    <property type="match status" value="1"/>
</dbReference>
<sequence length="217" mass="24150">MRVLYLSQIMSHDHPRRAALPDERKMIAPLFQELETQVHVVDATCEPLPDPREYAGVLVGGSAGSANDTEPWRLRLREWMGTWQQVPLLGICGGHQLLAHALGARVQKMARVQVGVHPLQLPDIPGFSGWVMHMHSEHVVDVPPGATVWAEDVAGIQALRFPGHRWTVQFHPEMPEEVAYSSGRSMGATAESWPQREVRAAVSDGKALIRTWLDGLR</sequence>
<dbReference type="InterPro" id="IPR029062">
    <property type="entry name" value="Class_I_gatase-like"/>
</dbReference>
<dbReference type="RefSeq" id="WP_052420045.1">
    <property type="nucleotide sequence ID" value="NZ_JMCB01000006.1"/>
</dbReference>
<evidence type="ECO:0000313" key="3">
    <source>
        <dbReference type="Proteomes" id="UP000028725"/>
    </source>
</evidence>
<evidence type="ECO:0000259" key="1">
    <source>
        <dbReference type="Pfam" id="PF00117"/>
    </source>
</evidence>
<reference evidence="2 3" key="1">
    <citation type="submission" date="2014-04" db="EMBL/GenBank/DDBJ databases">
        <title>Genome assembly of Hyalangium minutum DSM 14724.</title>
        <authorList>
            <person name="Sharma G."/>
            <person name="Subramanian S."/>
        </authorList>
    </citation>
    <scope>NUCLEOTIDE SEQUENCE [LARGE SCALE GENOMIC DNA]</scope>
    <source>
        <strain evidence="2 3">DSM 14724</strain>
    </source>
</reference>
<proteinExistence type="predicted"/>
<dbReference type="PANTHER" id="PTHR42695:SF5">
    <property type="entry name" value="GLUTAMINE AMIDOTRANSFERASE YLR126C-RELATED"/>
    <property type="match status" value="1"/>
</dbReference>
<dbReference type="STRING" id="394096.DB31_7600"/>
<dbReference type="PROSITE" id="PS51273">
    <property type="entry name" value="GATASE_TYPE_1"/>
    <property type="match status" value="1"/>
</dbReference>
<dbReference type="PANTHER" id="PTHR42695">
    <property type="entry name" value="GLUTAMINE AMIDOTRANSFERASE YLR126C-RELATED"/>
    <property type="match status" value="1"/>
</dbReference>
<comment type="caution">
    <text evidence="2">The sequence shown here is derived from an EMBL/GenBank/DDBJ whole genome shotgun (WGS) entry which is preliminary data.</text>
</comment>
<dbReference type="EMBL" id="JMCB01000006">
    <property type="protein sequence ID" value="KFE68363.1"/>
    <property type="molecule type" value="Genomic_DNA"/>
</dbReference>
<dbReference type="AlphaFoldDB" id="A0A085WL00"/>
<evidence type="ECO:0000313" key="2">
    <source>
        <dbReference type="EMBL" id="KFE68363.1"/>
    </source>
</evidence>
<dbReference type="Proteomes" id="UP000028725">
    <property type="component" value="Unassembled WGS sequence"/>
</dbReference>
<dbReference type="InterPro" id="IPR017926">
    <property type="entry name" value="GATASE"/>
</dbReference>
<gene>
    <name evidence="2" type="ORF">DB31_7600</name>
</gene>
<name>A0A085WL00_9BACT</name>
<organism evidence="2 3">
    <name type="scientific">Hyalangium minutum</name>
    <dbReference type="NCBI Taxonomy" id="394096"/>
    <lineage>
        <taxon>Bacteria</taxon>
        <taxon>Pseudomonadati</taxon>
        <taxon>Myxococcota</taxon>
        <taxon>Myxococcia</taxon>
        <taxon>Myxococcales</taxon>
        <taxon>Cystobacterineae</taxon>
        <taxon>Archangiaceae</taxon>
        <taxon>Hyalangium</taxon>
    </lineage>
</organism>